<evidence type="ECO:0000313" key="2">
    <source>
        <dbReference type="EMBL" id="SVE25269.1"/>
    </source>
</evidence>
<dbReference type="PANTHER" id="PTHR43707">
    <property type="entry name" value="HISTIDYL-TRNA SYNTHETASE"/>
    <property type="match status" value="1"/>
</dbReference>
<feature type="non-terminal residue" evidence="2">
    <location>
        <position position="125"/>
    </location>
</feature>
<protein>
    <recommendedName>
        <fullName evidence="1">Class II Histidinyl-tRNA synthetase (HisRS)-like catalytic core domain-containing protein</fullName>
    </recommendedName>
</protein>
<accession>A0A383BZM6</accession>
<dbReference type="GO" id="GO:0006427">
    <property type="term" value="P:histidyl-tRNA aminoacylation"/>
    <property type="evidence" value="ECO:0007669"/>
    <property type="project" value="TreeGrafter"/>
</dbReference>
<dbReference type="InterPro" id="IPR041715">
    <property type="entry name" value="HisRS-like_core"/>
</dbReference>
<dbReference type="SUPFAM" id="SSF55681">
    <property type="entry name" value="Class II aaRS and biotin synthetases"/>
    <property type="match status" value="1"/>
</dbReference>
<dbReference type="GO" id="GO:0004821">
    <property type="term" value="F:histidine-tRNA ligase activity"/>
    <property type="evidence" value="ECO:0007669"/>
    <property type="project" value="TreeGrafter"/>
</dbReference>
<gene>
    <name evidence="2" type="ORF">METZ01_LOCUS478123</name>
</gene>
<feature type="domain" description="Class II Histidinyl-tRNA synthetase (HisRS)-like catalytic core" evidence="1">
    <location>
        <begin position="9"/>
        <end position="123"/>
    </location>
</feature>
<dbReference type="InterPro" id="IPR045864">
    <property type="entry name" value="aa-tRNA-synth_II/BPL/LPL"/>
</dbReference>
<dbReference type="AlphaFoldDB" id="A0A383BZM6"/>
<sequence>MIKSENLNIVSSIFENHGFTKIETPIIENSDIYLRKLGPELAGQLYSFVDPDGNNVTLRPEFTSSVIRQFIENKPTSKSTRYSYEGPIFRHNIESNEKTQAGVEIIGGHDTDYEVMKTAIDGLEG</sequence>
<proteinExistence type="predicted"/>
<dbReference type="GO" id="GO:0005737">
    <property type="term" value="C:cytoplasm"/>
    <property type="evidence" value="ECO:0007669"/>
    <property type="project" value="InterPro"/>
</dbReference>
<dbReference type="Gene3D" id="3.30.930.10">
    <property type="entry name" value="Bira Bifunctional Protein, Domain 2"/>
    <property type="match status" value="1"/>
</dbReference>
<dbReference type="EMBL" id="UINC01204510">
    <property type="protein sequence ID" value="SVE25269.1"/>
    <property type="molecule type" value="Genomic_DNA"/>
</dbReference>
<name>A0A383BZM6_9ZZZZ</name>
<organism evidence="2">
    <name type="scientific">marine metagenome</name>
    <dbReference type="NCBI Taxonomy" id="408172"/>
    <lineage>
        <taxon>unclassified sequences</taxon>
        <taxon>metagenomes</taxon>
        <taxon>ecological metagenomes</taxon>
    </lineage>
</organism>
<dbReference type="Pfam" id="PF13393">
    <property type="entry name" value="tRNA-synt_His"/>
    <property type="match status" value="1"/>
</dbReference>
<dbReference type="InterPro" id="IPR004516">
    <property type="entry name" value="HisRS/HisZ"/>
</dbReference>
<dbReference type="PANTHER" id="PTHR43707:SF1">
    <property type="entry name" value="HISTIDINE--TRNA LIGASE, MITOCHONDRIAL-RELATED"/>
    <property type="match status" value="1"/>
</dbReference>
<reference evidence="2" key="1">
    <citation type="submission" date="2018-05" db="EMBL/GenBank/DDBJ databases">
        <authorList>
            <person name="Lanie J.A."/>
            <person name="Ng W.-L."/>
            <person name="Kazmierczak K.M."/>
            <person name="Andrzejewski T.M."/>
            <person name="Davidsen T.M."/>
            <person name="Wayne K.J."/>
            <person name="Tettelin H."/>
            <person name="Glass J.I."/>
            <person name="Rusch D."/>
            <person name="Podicherti R."/>
            <person name="Tsui H.-C.T."/>
            <person name="Winkler M.E."/>
        </authorList>
    </citation>
    <scope>NUCLEOTIDE SEQUENCE</scope>
</reference>
<evidence type="ECO:0000259" key="1">
    <source>
        <dbReference type="Pfam" id="PF13393"/>
    </source>
</evidence>